<keyword evidence="1" id="KW-0732">Signal</keyword>
<evidence type="ECO:0000313" key="3">
    <source>
        <dbReference type="Proteomes" id="UP000626370"/>
    </source>
</evidence>
<sequence length="93" mass="10084">MKIANKILAIIPLLVGLGATTSAFANTEDLNASLHKALEKQTQQVTQSIESKLQQSYQADITAMAKQAAAQWSDKQQVIASINLTNIENTKTK</sequence>
<accession>A0ABQ3IZV0</accession>
<organism evidence="2 3">
    <name type="scientific">Thalassotalea profundi</name>
    <dbReference type="NCBI Taxonomy" id="2036687"/>
    <lineage>
        <taxon>Bacteria</taxon>
        <taxon>Pseudomonadati</taxon>
        <taxon>Pseudomonadota</taxon>
        <taxon>Gammaproteobacteria</taxon>
        <taxon>Alteromonadales</taxon>
        <taxon>Colwelliaceae</taxon>
        <taxon>Thalassotalea</taxon>
    </lineage>
</organism>
<gene>
    <name evidence="2" type="ORF">GCM10011501_31390</name>
</gene>
<protein>
    <submittedName>
        <fullName evidence="2">Uncharacterized protein</fullName>
    </submittedName>
</protein>
<name>A0ABQ3IZV0_9GAMM</name>
<dbReference type="Proteomes" id="UP000626370">
    <property type="component" value="Unassembled WGS sequence"/>
</dbReference>
<evidence type="ECO:0000313" key="2">
    <source>
        <dbReference type="EMBL" id="GHE99714.1"/>
    </source>
</evidence>
<dbReference type="EMBL" id="BNAH01000015">
    <property type="protein sequence ID" value="GHE99714.1"/>
    <property type="molecule type" value="Genomic_DNA"/>
</dbReference>
<feature type="signal peptide" evidence="1">
    <location>
        <begin position="1"/>
        <end position="25"/>
    </location>
</feature>
<reference evidence="3" key="1">
    <citation type="journal article" date="2019" name="Int. J. Syst. Evol. Microbiol.">
        <title>The Global Catalogue of Microorganisms (GCM) 10K type strain sequencing project: providing services to taxonomists for standard genome sequencing and annotation.</title>
        <authorList>
            <consortium name="The Broad Institute Genomics Platform"/>
            <consortium name="The Broad Institute Genome Sequencing Center for Infectious Disease"/>
            <person name="Wu L."/>
            <person name="Ma J."/>
        </authorList>
    </citation>
    <scope>NUCLEOTIDE SEQUENCE [LARGE SCALE GENOMIC DNA]</scope>
    <source>
        <strain evidence="3">CGMCC 1.15922</strain>
    </source>
</reference>
<comment type="caution">
    <text evidence="2">The sequence shown here is derived from an EMBL/GenBank/DDBJ whole genome shotgun (WGS) entry which is preliminary data.</text>
</comment>
<evidence type="ECO:0000256" key="1">
    <source>
        <dbReference type="SAM" id="SignalP"/>
    </source>
</evidence>
<keyword evidence="3" id="KW-1185">Reference proteome</keyword>
<proteinExistence type="predicted"/>
<feature type="chain" id="PRO_5045043625" evidence="1">
    <location>
        <begin position="26"/>
        <end position="93"/>
    </location>
</feature>